<evidence type="ECO:0000313" key="3">
    <source>
        <dbReference type="Proteomes" id="UP001152178"/>
    </source>
</evidence>
<dbReference type="RefSeq" id="WP_269905554.1">
    <property type="nucleotide sequence ID" value="NZ_JAPFQA010000004.1"/>
</dbReference>
<comment type="caution">
    <text evidence="2">The sequence shown here is derived from an EMBL/GenBank/DDBJ whole genome shotgun (WGS) entry which is preliminary data.</text>
</comment>
<organism evidence="2 3">
    <name type="scientific">Mesorhizobium qingshengii</name>
    <dbReference type="NCBI Taxonomy" id="1165689"/>
    <lineage>
        <taxon>Bacteria</taxon>
        <taxon>Pseudomonadati</taxon>
        <taxon>Pseudomonadota</taxon>
        <taxon>Alphaproteobacteria</taxon>
        <taxon>Hyphomicrobiales</taxon>
        <taxon>Phyllobacteriaceae</taxon>
        <taxon>Mesorhizobium</taxon>
    </lineage>
</organism>
<evidence type="ECO:0000313" key="2">
    <source>
        <dbReference type="EMBL" id="MCZ8545060.1"/>
    </source>
</evidence>
<keyword evidence="3" id="KW-1185">Reference proteome</keyword>
<feature type="region of interest" description="Disordered" evidence="1">
    <location>
        <begin position="261"/>
        <end position="283"/>
    </location>
</feature>
<name>A0ABT4QU15_9HYPH</name>
<gene>
    <name evidence="2" type="ORF">OOJ09_12775</name>
</gene>
<accession>A0ABT4QU15</accession>
<proteinExistence type="predicted"/>
<evidence type="ECO:0000256" key="1">
    <source>
        <dbReference type="SAM" id="MobiDB-lite"/>
    </source>
</evidence>
<sequence length="283" mass="29275">MDATAADQAGQAADTGSAEGAALAAGTDTANYDPASAAGAAVAAATETEGAAPLYLCHKQVRALKIAAVEILPEGRSKIAPKDAGYAPFLAPSGWGARFHGSEDDLGYYVQYDDGYASWSPSKAFEDGYSLMPATAANGDQGDSDLNDTATVLSVAELARAVAGGARVFANGGMAVDFEHVFDSEEAAIMADFVRGNPEAPAEAMFIHLGLKKRYPRTEPNTADHFVLSLFHAACRAALKFEQQVAAEKAAAEFAAAPAGGWPGERALEPQKPAFSPSGFSPR</sequence>
<protein>
    <submittedName>
        <fullName evidence="2">Uncharacterized protein</fullName>
    </submittedName>
</protein>
<dbReference type="EMBL" id="JAPFQA010000004">
    <property type="protein sequence ID" value="MCZ8545060.1"/>
    <property type="molecule type" value="Genomic_DNA"/>
</dbReference>
<reference evidence="2" key="1">
    <citation type="submission" date="2022-11" db="EMBL/GenBank/DDBJ databases">
        <authorList>
            <person name="Coimbra C."/>
        </authorList>
    </citation>
    <scope>NUCLEOTIDE SEQUENCE</scope>
    <source>
        <strain evidence="2">Jales19</strain>
    </source>
</reference>
<dbReference type="Proteomes" id="UP001152178">
    <property type="component" value="Unassembled WGS sequence"/>
</dbReference>